<comment type="caution">
    <text evidence="5">The sequence shown here is derived from an EMBL/GenBank/DDBJ whole genome shotgun (WGS) entry which is preliminary data.</text>
</comment>
<keyword evidence="6" id="KW-1185">Reference proteome</keyword>
<protein>
    <recommendedName>
        <fullName evidence="3">Putative 2-succinyl-6-hydroxy-2,4-cyclohexadiene-1-carboxylate synthase</fullName>
        <shortName evidence="3">SHCHC synthase</shortName>
        <ecNumber evidence="3">4.2.99.20</ecNumber>
    </recommendedName>
</protein>
<feature type="domain" description="AB hydrolase-1" evidence="4">
    <location>
        <begin position="20"/>
        <end position="253"/>
    </location>
</feature>
<evidence type="ECO:0000259" key="4">
    <source>
        <dbReference type="Pfam" id="PF00561"/>
    </source>
</evidence>
<reference evidence="5 6" key="1">
    <citation type="journal article" date="2005" name="Int. J. Syst. Evol. Microbiol.">
        <title>Bacillus cibi sp. nov., isolated from jeotgal, a traditional Korean fermented seafood.</title>
        <authorList>
            <person name="Yoon J.H."/>
            <person name="Lee C.H."/>
            <person name="Oh T.K."/>
        </authorList>
    </citation>
    <scope>NUCLEOTIDE SEQUENCE [LARGE SCALE GENOMIC DNA]</scope>
    <source>
        <strain evidence="5 6">DSM 16189</strain>
    </source>
</reference>
<dbReference type="OrthoDB" id="9808398at2"/>
<dbReference type="GO" id="GO:0070205">
    <property type="term" value="F:2-succinyl-6-hydroxy-2,4-cyclohexadiene-1-carboxylate synthase activity"/>
    <property type="evidence" value="ECO:0007669"/>
    <property type="project" value="UniProtKB-UniRule"/>
</dbReference>
<dbReference type="PRINTS" id="PR00111">
    <property type="entry name" value="ABHYDROLASE"/>
</dbReference>
<dbReference type="STRING" id="246786.GS18_0214570"/>
<dbReference type="EC" id="4.2.99.20" evidence="3"/>
<comment type="similarity">
    <text evidence="3">Belongs to the AB hydrolase superfamily. MenH family.</text>
</comment>
<accession>A0A084GR06</accession>
<sequence length="267" mass="30039">MMVKIRGISYSVETYGEGRPLVLLHGFTGSAETWHPFLEMFQSCQVILIDLIGHGRTDSPADYRRYSMEETVLDLHALFKELELDKPVLAGYSMGGRAALSYAVRYPETVSKLILESCTPGLLSSEERKTRQQSDKKLAEMISEKGIPHFVQHWEEIPLFASQKELPEAIQNRERSKRLENNAAGLSNSLLGMGTGSQTPVWTSLSSLHIPVLLICGERDEKFCRLAEEMKGLLPLSTYIKMKDAGHAVHVEQPQIFGKIVNEFMNK</sequence>
<comment type="catalytic activity">
    <reaction evidence="3">
        <text>5-enolpyruvoyl-6-hydroxy-2-succinyl-cyclohex-3-ene-1-carboxylate = (1R,6R)-6-hydroxy-2-succinyl-cyclohexa-2,4-diene-1-carboxylate + pyruvate</text>
        <dbReference type="Rhea" id="RHEA:25597"/>
        <dbReference type="ChEBI" id="CHEBI:15361"/>
        <dbReference type="ChEBI" id="CHEBI:58689"/>
        <dbReference type="ChEBI" id="CHEBI:58818"/>
        <dbReference type="EC" id="4.2.99.20"/>
    </reaction>
</comment>
<dbReference type="UniPathway" id="UPA01057">
    <property type="reaction ID" value="UER00900"/>
</dbReference>
<dbReference type="GO" id="GO:0009234">
    <property type="term" value="P:menaquinone biosynthetic process"/>
    <property type="evidence" value="ECO:0007669"/>
    <property type="project" value="UniProtKB-UniRule"/>
</dbReference>
<comment type="pathway">
    <text evidence="3">Quinol/quinone metabolism; 1,4-dihydroxy-2-naphthoate biosynthesis; 1,4-dihydroxy-2-naphthoate from chorismate: step 3/7.</text>
</comment>
<evidence type="ECO:0000256" key="2">
    <source>
        <dbReference type="ARBA" id="ARBA00023239"/>
    </source>
</evidence>
<gene>
    <name evidence="3" type="primary">menH</name>
    <name evidence="5" type="ORF">GS18_0214570</name>
</gene>
<evidence type="ECO:0000313" key="6">
    <source>
        <dbReference type="Proteomes" id="UP000028549"/>
    </source>
</evidence>
<dbReference type="HAMAP" id="MF_01660">
    <property type="entry name" value="MenH"/>
    <property type="match status" value="1"/>
</dbReference>
<dbReference type="InterPro" id="IPR029058">
    <property type="entry name" value="AB_hydrolase_fold"/>
</dbReference>
<dbReference type="Proteomes" id="UP000028549">
    <property type="component" value="Unassembled WGS sequence"/>
</dbReference>
<evidence type="ECO:0000256" key="1">
    <source>
        <dbReference type="ARBA" id="ARBA00022428"/>
    </source>
</evidence>
<name>A0A084GR06_METID</name>
<dbReference type="UniPathway" id="UPA00079"/>
<dbReference type="EMBL" id="JNVC02000008">
    <property type="protein sequence ID" value="KEZ49768.1"/>
    <property type="molecule type" value="Genomic_DNA"/>
</dbReference>
<dbReference type="PANTHER" id="PTHR42916">
    <property type="entry name" value="2-SUCCINYL-5-ENOLPYRUVYL-6-HYDROXY-3-CYCLOHEXENE-1-CARBOXYLATE SYNTHASE"/>
    <property type="match status" value="1"/>
</dbReference>
<dbReference type="InterPro" id="IPR000073">
    <property type="entry name" value="AB_hydrolase_1"/>
</dbReference>
<proteinExistence type="inferred from homology"/>
<dbReference type="Gene3D" id="3.40.50.1820">
    <property type="entry name" value="alpha/beta hydrolase"/>
    <property type="match status" value="1"/>
</dbReference>
<keyword evidence="1 3" id="KW-0474">Menaquinone biosynthesis</keyword>
<dbReference type="RefSeq" id="WP_029566207.1">
    <property type="nucleotide sequence ID" value="NZ_JNVC02000008.1"/>
</dbReference>
<comment type="subunit">
    <text evidence="3">Monomer.</text>
</comment>
<comment type="function">
    <text evidence="3">Catalyzes a proton abstraction reaction that results in 2,5-elimination of pyruvate from 2-succinyl-5-enolpyruvyl-6-hydroxy-3-cyclohexene-1-carboxylate (SEPHCHC) and the formation of 2-succinyl-6-hydroxy-2,4-cyclohexadiene-1-carboxylate (SHCHC).</text>
</comment>
<evidence type="ECO:0000256" key="3">
    <source>
        <dbReference type="HAMAP-Rule" id="MF_01660"/>
    </source>
</evidence>
<dbReference type="SUPFAM" id="SSF53474">
    <property type="entry name" value="alpha/beta-Hydrolases"/>
    <property type="match status" value="1"/>
</dbReference>
<dbReference type="InterPro" id="IPR022485">
    <property type="entry name" value="SHCHC_synthase_MenH"/>
</dbReference>
<dbReference type="NCBIfam" id="TIGR03695">
    <property type="entry name" value="menH_SHCHC"/>
    <property type="match status" value="1"/>
</dbReference>
<dbReference type="Pfam" id="PF00561">
    <property type="entry name" value="Abhydrolase_1"/>
    <property type="match status" value="1"/>
</dbReference>
<evidence type="ECO:0000313" key="5">
    <source>
        <dbReference type="EMBL" id="KEZ49768.1"/>
    </source>
</evidence>
<dbReference type="PANTHER" id="PTHR42916:SF1">
    <property type="entry name" value="PROTEIN PHYLLO, CHLOROPLASTIC"/>
    <property type="match status" value="1"/>
</dbReference>
<organism evidence="5 6">
    <name type="scientific">Metabacillus indicus</name>
    <name type="common">Bacillus indicus</name>
    <dbReference type="NCBI Taxonomy" id="246786"/>
    <lineage>
        <taxon>Bacteria</taxon>
        <taxon>Bacillati</taxon>
        <taxon>Bacillota</taxon>
        <taxon>Bacilli</taxon>
        <taxon>Bacillales</taxon>
        <taxon>Bacillaceae</taxon>
        <taxon>Metabacillus</taxon>
    </lineage>
</organism>
<dbReference type="AlphaFoldDB" id="A0A084GR06"/>
<comment type="pathway">
    <text evidence="3">Quinol/quinone metabolism; menaquinone biosynthesis.</text>
</comment>
<keyword evidence="2 3" id="KW-0456">Lyase</keyword>